<dbReference type="GeneID" id="24423456"/>
<dbReference type="InterPro" id="IPR000547">
    <property type="entry name" value="Clathrin_H-chain/VPS_repeat"/>
</dbReference>
<dbReference type="GO" id="GO:0071439">
    <property type="term" value="C:clathrin complex"/>
    <property type="evidence" value="ECO:0007669"/>
    <property type="project" value="InterPro"/>
</dbReference>
<dbReference type="InterPro" id="IPR011990">
    <property type="entry name" value="TPR-like_helical_dom_sf"/>
</dbReference>
<dbReference type="VEuPathDB" id="PiroplasmaDB:BMR1_01G01920"/>
<comment type="similarity">
    <text evidence="1">Belongs to the clathrin heavy chain family.</text>
</comment>
<dbReference type="InterPro" id="IPR055358">
    <property type="entry name" value="CHCR"/>
</dbReference>
<dbReference type="GO" id="GO:0006886">
    <property type="term" value="P:intracellular protein transport"/>
    <property type="evidence" value="ECO:0007669"/>
    <property type="project" value="UniProtKB-UniRule"/>
</dbReference>
<dbReference type="Pfam" id="PF00637">
    <property type="entry name" value="Clathrin"/>
    <property type="match status" value="4"/>
</dbReference>
<comment type="function">
    <text evidence="1">Clathrin is the major protein of the polyhedral coat of coated pits and vesicles.</text>
</comment>
<dbReference type="PANTHER" id="PTHR10292">
    <property type="entry name" value="CLATHRIN HEAVY CHAIN RELATED"/>
    <property type="match status" value="1"/>
</dbReference>
<dbReference type="PROSITE" id="PS50236">
    <property type="entry name" value="CHCR"/>
    <property type="match status" value="2"/>
</dbReference>
<evidence type="ECO:0000313" key="3">
    <source>
        <dbReference type="EMBL" id="SIO73338.1"/>
    </source>
</evidence>
<accession>A0A1N6LWT6</accession>
<gene>
    <name evidence="3" type="ORF">BMR1_01G01920</name>
</gene>
<feature type="repeat" description="CHCR" evidence="2">
    <location>
        <begin position="1036"/>
        <end position="1180"/>
    </location>
</feature>
<reference evidence="3 4" key="2">
    <citation type="journal article" date="2013" name="PLoS ONE">
        <title>Whole genome mapping and re-organization of the nuclear and mitochondrial genomes of Babesia microti isolates.</title>
        <authorList>
            <person name="Cornillot E."/>
            <person name="Dassouli A."/>
            <person name="Garg A."/>
            <person name="Pachikara N."/>
            <person name="Randazzo S."/>
            <person name="Depoix D."/>
            <person name="Carcy B."/>
            <person name="Delbecq S."/>
            <person name="Frutos R."/>
            <person name="Silva J.C."/>
            <person name="Sutton R."/>
            <person name="Krause P.J."/>
            <person name="Mamoun C.B."/>
        </authorList>
    </citation>
    <scope>NUCLEOTIDE SEQUENCE [LARGE SCALE GENOMIC DNA]</scope>
    <source>
        <strain evidence="3 4">RI</strain>
    </source>
</reference>
<dbReference type="SMART" id="SM00299">
    <property type="entry name" value="CLH"/>
    <property type="match status" value="4"/>
</dbReference>
<reference evidence="3 4" key="3">
    <citation type="journal article" date="2016" name="Sci. Rep.">
        <title>Genome-wide diversity and gene expression profiling of Babesia microti isolates identify polymorphic genes that mediate host-pathogen interactions.</title>
        <authorList>
            <person name="Silva J.C."/>
            <person name="Cornillot E."/>
            <person name="McCracken C."/>
            <person name="Usmani-Brown S."/>
            <person name="Dwivedi A."/>
            <person name="Ifeonu O.O."/>
            <person name="Crabtree J."/>
            <person name="Gotia H.T."/>
            <person name="Virji A.Z."/>
            <person name="Reynes C."/>
            <person name="Colinge J."/>
            <person name="Kumar V."/>
            <person name="Lawres L."/>
            <person name="Pazzi J.E."/>
            <person name="Pablo J.V."/>
            <person name="Hung C."/>
            <person name="Brancato J."/>
            <person name="Kumari P."/>
            <person name="Orvis J."/>
            <person name="Tretina K."/>
            <person name="Chibucos M."/>
            <person name="Ott S."/>
            <person name="Sadzewicz L."/>
            <person name="Sengamalay N."/>
            <person name="Shetty A.C."/>
            <person name="Su Q."/>
            <person name="Tallon L."/>
            <person name="Fraser C.M."/>
            <person name="Frutos R."/>
            <person name="Molina D.M."/>
            <person name="Krause P.J."/>
            <person name="Ben Mamoun C."/>
        </authorList>
    </citation>
    <scope>NUCLEOTIDE SEQUENCE [LARGE SCALE GENOMIC DNA]</scope>
    <source>
        <strain evidence="3 4">RI</strain>
    </source>
</reference>
<dbReference type="Gene3D" id="1.25.40.730">
    <property type="match status" value="1"/>
</dbReference>
<dbReference type="Proteomes" id="UP000002899">
    <property type="component" value="Chromosome I"/>
</dbReference>
<evidence type="ECO:0000256" key="2">
    <source>
        <dbReference type="PROSITE-ProRule" id="PRU01006"/>
    </source>
</evidence>
<dbReference type="Pfam" id="PF13838">
    <property type="entry name" value="Clathrin_H_link"/>
    <property type="match status" value="1"/>
</dbReference>
<dbReference type="RefSeq" id="XP_021337440.1">
    <property type="nucleotide sequence ID" value="XM_021482842.1"/>
</dbReference>
<dbReference type="SUPFAM" id="SSF50989">
    <property type="entry name" value="Clathrin heavy-chain terminal domain"/>
    <property type="match status" value="1"/>
</dbReference>
<dbReference type="Gene3D" id="1.25.40.30">
    <property type="match status" value="1"/>
</dbReference>
<feature type="repeat" description="CHCR" evidence="2">
    <location>
        <begin position="1499"/>
        <end position="1641"/>
    </location>
</feature>
<dbReference type="Gene3D" id="2.130.10.110">
    <property type="entry name" value="Clathrin heavy-chain terminal domain"/>
    <property type="match status" value="1"/>
</dbReference>
<dbReference type="InterPro" id="IPR016024">
    <property type="entry name" value="ARM-type_fold"/>
</dbReference>
<evidence type="ECO:0000313" key="4">
    <source>
        <dbReference type="Proteomes" id="UP000002899"/>
    </source>
</evidence>
<keyword evidence="4" id="KW-1185">Reference proteome</keyword>
<name>A0A1N6LWT6_BABMR</name>
<dbReference type="PANTHER" id="PTHR10292:SF1">
    <property type="entry name" value="CLATHRIN HEAVY CHAIN"/>
    <property type="match status" value="1"/>
</dbReference>
<dbReference type="InterPro" id="IPR016025">
    <property type="entry name" value="Clathrin_H-chain_N"/>
</dbReference>
<dbReference type="InterPro" id="IPR016341">
    <property type="entry name" value="Clathrin_heavy_chain"/>
</dbReference>
<dbReference type="SUPFAM" id="SSF48371">
    <property type="entry name" value="ARM repeat"/>
    <property type="match status" value="5"/>
</dbReference>
<organism evidence="3 4">
    <name type="scientific">Babesia microti (strain RI)</name>
    <dbReference type="NCBI Taxonomy" id="1133968"/>
    <lineage>
        <taxon>Eukaryota</taxon>
        <taxon>Sar</taxon>
        <taxon>Alveolata</taxon>
        <taxon>Apicomplexa</taxon>
        <taxon>Aconoidasida</taxon>
        <taxon>Piroplasmida</taxon>
        <taxon>Babesiidae</taxon>
        <taxon>Babesia</taxon>
    </lineage>
</organism>
<dbReference type="GO" id="GO:0030132">
    <property type="term" value="C:clathrin coat of coated pit"/>
    <property type="evidence" value="ECO:0007669"/>
    <property type="project" value="InterPro"/>
</dbReference>
<protein>
    <recommendedName>
        <fullName evidence="1">Clathrin heavy chain</fullName>
    </recommendedName>
</protein>
<dbReference type="OrthoDB" id="421917at2759"/>
<sequence length="1698" mass="192245">MAVISYKTIVNLKELGLNPSFFRFNVLTMESCRHVCLKDISPDGTQLLAIVDLKECNVTRKHMKGESAILNPTHFTICIKGHAEGVTGHYVQVFNLEFKIMLADHKFDEFVVFWKWLSEDEIAIVTEYSVYHWRVNPQRASQVPPEKIFERLGKLKDDNVQIINYQSDPTRQWCLLSSISTEDQGKTMDGHMMLYSTVRKQHQILQGHAGVFGNIKSKTGEIIPVLSFVEKKSGSTPKLHVMDIFSQSLKLTSEFEQISDPSDFPVSIVILEKIGMLAIVTRSGYFFLHDTMYLDRIMSVRVSMDTIFAIVKNDGSTDANGKVDGHSSGCTMVNKSGHIIEVKVDGRELVQYLRKPSTASASGRLSNDHFFEISTALMRIYGLPGDESDMKNIFFELFQRGEFKRAAIVAASTPSLRSRDTIQMFKQAKSAPGETQPILQYFTVLLEHGRLDEFESLELIKPIVSQKKIDVIERLFNANNLTPSKSLGDMIKGIDPKLAMTVYVSSKSYESAINTLIEIGDLRTLISMVQYEECGFHNGELTFKGGMPLSDILSAISASCPDKLVEFLQMLHSKGCFNGKNITEAPFTLLVNCGRLQEVTTFLLDLLKDNDPIHGHLQTFLLVENLKRAPKIAEHIFNLSIFTHFDKSVIGPLAESVGMPSIALQCYNSIEKVESLLLNNPGLLKPQVLREMISSMSIDDSILLVEFVLKNKILPSSDVINSIERPTIGISELYRLCMSIEDYGSQENLYVLLKKYIQLPGSKFTQNPPIEVLRESELHFKLIASATSVGDLTQVELVCKTSNSINPDKVKTFFKGKEEFKRDPRAFIYMADRFSYYGELASLLVDCDPRFMQVYLSRMNRDAAPKIVKSLLTDSTITLDEDRLLELLKTLNDDQIEAVCTELSQSELVPEVMYKILTSKLEGLKATSPRYINTFTLLAKISIKKGTAEHYLSTYTNYDREEVACYCRHSHPELAFIAYKGDASKQSHLVELAYEKELYETLSKHVLEAQDLQLWSLVLSHEDSDSFISELTSNVLPECKNSQQVSIAIKALMDAKMNYHLITLLDRLILSKSNFSDNRNLQNLLLVTALREKSDKLETYIDVCTNCDVNQVAKLALELDEVDHALNLYIRSGNMAEAVRVLLDKGDLDGAAKLADQVDDRLIYGCVAQSFLPIDLTLAVDYFSKSGDPSYYSAIVDACKEKNDYVNLIRYLTQGENDGGKLRSYLSLSRDTDLAYAYAFSGDIDSLKSFIQGKNNANLNSVGDAIFPHNPSTAKILYTAAMNHHNLALCHVKLGEYKEAVDACILSTLPHIKLEVAVACLENNCIDDASRLIKELVEHPDLLGKLADKYEELGFYKQLMHKLAEYVGYTEEEATDINANLPATATPEKDNIATLLSIYLVKYTPEIVFDFIEKYKNKLYGDKLVAICEKYHMYKEAAYIYIHILYNYDKSARIMIDHFGLAWDHKLILACAPELSPVMLQDVVTFYLENFPNLVMDLLQLVEDKLDQTRLVIQAKKHNLIWLIKDHLEKIQRLNISSVNNALNDLYIDNCDYQSLERSISLFDSFDQNSVLVRIKTHQMVEMKRVAATIYYINKSYKQCLQVSLETGNYKQALFAAAQTDSAIVHHLLGYFVTKSLHAEFIACYCICYNLIDPTLVLELIFNKQTSDSFDLYSFVMPFFIQTMATFNERLLKLERKL</sequence>
<evidence type="ECO:0000256" key="1">
    <source>
        <dbReference type="PIRNR" id="PIRNR002290"/>
    </source>
</evidence>
<keyword evidence="1" id="KW-0168">Coated pit</keyword>
<dbReference type="PIRSF" id="PIRSF002290">
    <property type="entry name" value="Clathrin_H_chain"/>
    <property type="match status" value="1"/>
</dbReference>
<keyword evidence="1" id="KW-0472">Membrane</keyword>
<comment type="subcellular location">
    <subcellularLocation>
        <location evidence="1">Cytoplasmic vesicle membrane</location>
        <topology evidence="1">Peripheral membrane protein</topology>
        <orientation evidence="1">Cytoplasmic side</orientation>
    </subcellularLocation>
    <subcellularLocation>
        <location evidence="1">Membrane</location>
        <location evidence="1">Coated pit</location>
        <topology evidence="1">Peripheral membrane protein</topology>
        <orientation evidence="1">Cytoplasmic side</orientation>
    </subcellularLocation>
</comment>
<dbReference type="GO" id="GO:0005198">
    <property type="term" value="F:structural molecule activity"/>
    <property type="evidence" value="ECO:0007669"/>
    <property type="project" value="InterPro"/>
</dbReference>
<reference evidence="3 4" key="1">
    <citation type="journal article" date="2012" name="Nucleic Acids Res.">
        <title>Sequencing of the smallest Apicomplexan genome from the human pathogen Babesia microti.</title>
        <authorList>
            <person name="Cornillot E."/>
            <person name="Hadj-Kaddour K."/>
            <person name="Dassouli A."/>
            <person name="Noel B."/>
            <person name="Ranwez V."/>
            <person name="Vacherie B."/>
            <person name="Augagneur Y."/>
            <person name="Bres V."/>
            <person name="Duclos A."/>
            <person name="Randazzo S."/>
            <person name="Carcy B."/>
            <person name="Debierre-Grockiego F."/>
            <person name="Delbecq S."/>
            <person name="Moubri-Menage K."/>
            <person name="Shams-Eldin H."/>
            <person name="Usmani-Brown S."/>
            <person name="Bringaud F."/>
            <person name="Wincker P."/>
            <person name="Vivares C.P."/>
            <person name="Schwarz R.T."/>
            <person name="Schetters T.P."/>
            <person name="Krause P.J."/>
            <person name="Gorenflot A."/>
            <person name="Berry V."/>
            <person name="Barbe V."/>
            <person name="Ben Mamoun C."/>
        </authorList>
    </citation>
    <scope>NUCLEOTIDE SEQUENCE [LARGE SCALE GENOMIC DNA]</scope>
    <source>
        <strain evidence="3 4">RI</strain>
    </source>
</reference>
<dbReference type="EMBL" id="FO082871">
    <property type="protein sequence ID" value="SIO73338.1"/>
    <property type="molecule type" value="Genomic_DNA"/>
</dbReference>
<dbReference type="GO" id="GO:0030130">
    <property type="term" value="C:clathrin coat of trans-Golgi network vesicle"/>
    <property type="evidence" value="ECO:0007669"/>
    <property type="project" value="InterPro"/>
</dbReference>
<dbReference type="Gene3D" id="1.25.40.10">
    <property type="entry name" value="Tetratricopeptide repeat domain"/>
    <property type="match status" value="2"/>
</dbReference>
<dbReference type="GO" id="GO:0032051">
    <property type="term" value="F:clathrin light chain binding"/>
    <property type="evidence" value="ECO:0007669"/>
    <property type="project" value="InterPro"/>
</dbReference>
<keyword evidence="1" id="KW-0968">Cytoplasmic vesicle</keyword>
<dbReference type="GO" id="GO:0006898">
    <property type="term" value="P:receptor-mediated endocytosis"/>
    <property type="evidence" value="ECO:0007669"/>
    <property type="project" value="TreeGrafter"/>
</dbReference>
<dbReference type="KEGG" id="bmic:BMR1_01G01920"/>
<dbReference type="InterPro" id="IPR012331">
    <property type="entry name" value="Clathrin_H-chain_linker"/>
</dbReference>
<proteinExistence type="inferred from homology"/>